<dbReference type="FunFam" id="1.10.10.10:FF:000014">
    <property type="entry name" value="Cullin 1"/>
    <property type="match status" value="1"/>
</dbReference>
<dbReference type="FunFam" id="1.20.1310.10:FF:000035">
    <property type="entry name" value="Ubiquitin ligase subunit CulD, putative"/>
    <property type="match status" value="1"/>
</dbReference>
<dbReference type="Gene3D" id="3.30.230.130">
    <property type="entry name" value="Cullin, Chain C, Domain 2"/>
    <property type="match status" value="1"/>
</dbReference>
<evidence type="ECO:0000256" key="2">
    <source>
        <dbReference type="ARBA" id="ARBA00022499"/>
    </source>
</evidence>
<dbReference type="GO" id="GO:0006511">
    <property type="term" value="P:ubiquitin-dependent protein catabolic process"/>
    <property type="evidence" value="ECO:0007669"/>
    <property type="project" value="InterPro"/>
</dbReference>
<dbReference type="InterPro" id="IPR036390">
    <property type="entry name" value="WH_DNA-bd_sf"/>
</dbReference>
<feature type="compositionally biased region" description="Polar residues" evidence="7">
    <location>
        <begin position="33"/>
        <end position="45"/>
    </location>
</feature>
<dbReference type="GO" id="GO:0031461">
    <property type="term" value="C:cullin-RING ubiquitin ligase complex"/>
    <property type="evidence" value="ECO:0007669"/>
    <property type="project" value="InterPro"/>
</dbReference>
<dbReference type="PROSITE" id="PS01256">
    <property type="entry name" value="CULLIN_1"/>
    <property type="match status" value="1"/>
</dbReference>
<dbReference type="SUPFAM" id="SSF75632">
    <property type="entry name" value="Cullin homology domain"/>
    <property type="match status" value="1"/>
</dbReference>
<evidence type="ECO:0000256" key="3">
    <source>
        <dbReference type="ARBA" id="ARBA00022843"/>
    </source>
</evidence>
<gene>
    <name evidence="9" type="ORF">HO133_001263</name>
</gene>
<evidence type="ECO:0000313" key="9">
    <source>
        <dbReference type="EMBL" id="KAF6222177.1"/>
    </source>
</evidence>
<feature type="domain" description="Cullin family profile" evidence="8">
    <location>
        <begin position="513"/>
        <end position="766"/>
    </location>
</feature>
<dbReference type="Proteomes" id="UP000593566">
    <property type="component" value="Unassembled WGS sequence"/>
</dbReference>
<feature type="region of interest" description="Disordered" evidence="7">
    <location>
        <begin position="104"/>
        <end position="131"/>
    </location>
</feature>
<dbReference type="SMART" id="SM00884">
    <property type="entry name" value="Cullin_Nedd8"/>
    <property type="match status" value="1"/>
</dbReference>
<dbReference type="InterPro" id="IPR016159">
    <property type="entry name" value="Cullin_repeat-like_dom_sf"/>
</dbReference>
<keyword evidence="3" id="KW-0832">Ubl conjugation</keyword>
<dbReference type="Pfam" id="PF00888">
    <property type="entry name" value="Cullin"/>
    <property type="match status" value="1"/>
</dbReference>
<accession>A0A8H6CES9</accession>
<evidence type="ECO:0000256" key="4">
    <source>
        <dbReference type="PROSITE-ProRule" id="PRU00330"/>
    </source>
</evidence>
<keyword evidence="10" id="KW-1185">Reference proteome</keyword>
<feature type="coiled-coil region" evidence="6">
    <location>
        <begin position="625"/>
        <end position="652"/>
    </location>
</feature>
<dbReference type="AlphaFoldDB" id="A0A8H6CES9"/>
<dbReference type="Pfam" id="PF10557">
    <property type="entry name" value="Cullin_Nedd8"/>
    <property type="match status" value="1"/>
</dbReference>
<dbReference type="SMART" id="SM00182">
    <property type="entry name" value="CULLIN"/>
    <property type="match status" value="1"/>
</dbReference>
<feature type="compositionally biased region" description="Polar residues" evidence="7">
    <location>
        <begin position="68"/>
        <end position="79"/>
    </location>
</feature>
<feature type="region of interest" description="Disordered" evidence="7">
    <location>
        <begin position="1"/>
        <end position="79"/>
    </location>
</feature>
<dbReference type="Pfam" id="PF26557">
    <property type="entry name" value="Cullin_AB"/>
    <property type="match status" value="1"/>
</dbReference>
<organism evidence="9 10">
    <name type="scientific">Letharia lupina</name>
    <dbReference type="NCBI Taxonomy" id="560253"/>
    <lineage>
        <taxon>Eukaryota</taxon>
        <taxon>Fungi</taxon>
        <taxon>Dikarya</taxon>
        <taxon>Ascomycota</taxon>
        <taxon>Pezizomycotina</taxon>
        <taxon>Lecanoromycetes</taxon>
        <taxon>OSLEUM clade</taxon>
        <taxon>Lecanoromycetidae</taxon>
        <taxon>Lecanorales</taxon>
        <taxon>Lecanorineae</taxon>
        <taxon>Parmeliaceae</taxon>
        <taxon>Letharia</taxon>
    </lineage>
</organism>
<keyword evidence="2" id="KW-1017">Isopeptide bond</keyword>
<name>A0A8H6CES9_9LECA</name>
<protein>
    <recommendedName>
        <fullName evidence="8">Cullin family profile domain-containing protein</fullName>
    </recommendedName>
</protein>
<reference evidence="9 10" key="1">
    <citation type="journal article" date="2020" name="Genomics">
        <title>Complete, high-quality genomes from long-read metagenomic sequencing of two wolf lichen thalli reveals enigmatic genome architecture.</title>
        <authorList>
            <person name="McKenzie S.K."/>
            <person name="Walston R.F."/>
            <person name="Allen J.L."/>
        </authorList>
    </citation>
    <scope>NUCLEOTIDE SEQUENCE [LARGE SCALE GENOMIC DNA]</scope>
    <source>
        <strain evidence="9">WasteWater1</strain>
    </source>
</reference>
<evidence type="ECO:0000259" key="8">
    <source>
        <dbReference type="PROSITE" id="PS50069"/>
    </source>
</evidence>
<keyword evidence="6" id="KW-0175">Coiled coil</keyword>
<dbReference type="InterPro" id="IPR016158">
    <property type="entry name" value="Cullin_homology"/>
</dbReference>
<dbReference type="Gene3D" id="1.20.1310.10">
    <property type="entry name" value="Cullin Repeats"/>
    <property type="match status" value="4"/>
</dbReference>
<dbReference type="InterPro" id="IPR045093">
    <property type="entry name" value="Cullin"/>
</dbReference>
<comment type="caution">
    <text evidence="9">The sequence shown here is derived from an EMBL/GenBank/DDBJ whole genome shotgun (WGS) entry which is preliminary data.</text>
</comment>
<evidence type="ECO:0000256" key="6">
    <source>
        <dbReference type="SAM" id="Coils"/>
    </source>
</evidence>
<feature type="compositionally biased region" description="Polar residues" evidence="7">
    <location>
        <begin position="105"/>
        <end position="114"/>
    </location>
</feature>
<evidence type="ECO:0000256" key="1">
    <source>
        <dbReference type="ARBA" id="ARBA00006019"/>
    </source>
</evidence>
<dbReference type="InterPro" id="IPR016157">
    <property type="entry name" value="Cullin_CS"/>
</dbReference>
<dbReference type="SUPFAM" id="SSF46785">
    <property type="entry name" value="Winged helix' DNA-binding domain"/>
    <property type="match status" value="1"/>
</dbReference>
<dbReference type="EMBL" id="JACCJB010000012">
    <property type="protein sequence ID" value="KAF6222177.1"/>
    <property type="molecule type" value="Genomic_DNA"/>
</dbReference>
<dbReference type="RefSeq" id="XP_037151612.1">
    <property type="nucleotide sequence ID" value="XM_037292193.1"/>
</dbReference>
<dbReference type="InterPro" id="IPR036317">
    <property type="entry name" value="Cullin_homology_sf"/>
</dbReference>
<dbReference type="InterPro" id="IPR036388">
    <property type="entry name" value="WH-like_DNA-bd_sf"/>
</dbReference>
<dbReference type="InterPro" id="IPR001373">
    <property type="entry name" value="Cullin_N"/>
</dbReference>
<dbReference type="InterPro" id="IPR059120">
    <property type="entry name" value="Cullin-like_AB"/>
</dbReference>
<dbReference type="FunFam" id="1.20.1310.10:FF:000031">
    <property type="entry name" value="Ubiquitin ligase subunit CulD"/>
    <property type="match status" value="1"/>
</dbReference>
<evidence type="ECO:0000313" key="10">
    <source>
        <dbReference type="Proteomes" id="UP000593566"/>
    </source>
</evidence>
<dbReference type="PROSITE" id="PS50069">
    <property type="entry name" value="CULLIN_2"/>
    <property type="match status" value="1"/>
</dbReference>
<evidence type="ECO:0000256" key="7">
    <source>
        <dbReference type="SAM" id="MobiDB-lite"/>
    </source>
</evidence>
<dbReference type="PANTHER" id="PTHR11932">
    <property type="entry name" value="CULLIN"/>
    <property type="match status" value="1"/>
</dbReference>
<feature type="compositionally biased region" description="Acidic residues" evidence="7">
    <location>
        <begin position="549"/>
        <end position="560"/>
    </location>
</feature>
<comment type="similarity">
    <text evidence="1 4 5">Belongs to the cullin family.</text>
</comment>
<dbReference type="SUPFAM" id="SSF74788">
    <property type="entry name" value="Cullin repeat-like"/>
    <property type="match status" value="1"/>
</dbReference>
<evidence type="ECO:0000256" key="5">
    <source>
        <dbReference type="RuleBase" id="RU003829"/>
    </source>
</evidence>
<dbReference type="GeneID" id="59329679"/>
<feature type="region of interest" description="Disordered" evidence="7">
    <location>
        <begin position="534"/>
        <end position="560"/>
    </location>
</feature>
<dbReference type="Gene3D" id="1.10.10.10">
    <property type="entry name" value="Winged helix-like DNA-binding domain superfamily/Winged helix DNA-binding domain"/>
    <property type="match status" value="1"/>
</dbReference>
<dbReference type="GO" id="GO:0031625">
    <property type="term" value="F:ubiquitin protein ligase binding"/>
    <property type="evidence" value="ECO:0007669"/>
    <property type="project" value="InterPro"/>
</dbReference>
<sequence length="895" mass="102140">MPSAKLGGSQAIEQRKRKQSNPTEAKPEPYPQKTISELFATSKQGVKSLEANNLPGASPSKRPKHNHSTVQTDSTSAPMQTLRAEDMFKFPSPKPRQAAEVVDLTTESPKSSPVRNKFNGIRPPKIGPLTSSNKLQVRNMKPALKADPDEYYNTVWKRLEASLLAIFADEKLPYSNEELYRGVEIVCRQGKAAGLYEKLKNTCNWNMLHNVTEPLTRISGNDNAVVVLQSVVRAWSRWNKQLETLRSIFYYLDRSYLLHSASLPSIEEMGVTEFRTNIFMPQQLKSKILQGACDLVSADRSGDESARNDSLYRDAIKMFHSLAVYTKFFEPRLMSESEQYYVSWAERTISETDLAGYVESCVKLIDEEIRRCDMFGLDQTTNKSLEQYLEDILVDQRQTRLLVVDDVGDLLGKDRPDTMSQLYSLLQRRRLGEKLRPAFEAFIVKQGSEVVFDEEREQEMVVRLLDFKKKLDLILEQSFQRHEGLSHSLREAFETFINKSKRSNMTWGTDNPKPGEMIAKYVDMVLKGGTRAIRTSGVGTEDAPKAPDNEDQEGESEDEDVEISKQLDQVLDLFRFVHGKAVFEAFYKRDLARRLLLGRSASSDAEKSMLTRLKSECGAGFTHNLEQMFKDIEMAREEISSYKSMLEERQTRTTFDLSVNVLSSSAWPSYPDVTVNVPENVLKATRSFEQHYKMKHSGRKLEWKHALAHCQLKAVFPKGSKEIVVSCFQAVILTAFNKNDSLSYPDLKAFSGLDDTELKRTLQSLACAKYRVLTKEPRGKDVNDTDTFAVNLNFTHPRYRIKINQIQAKETKQENQQTHERVAADRNYETQAAIVRIMKSRKSITHAELVSEVISATKTRGVLDPADIKKNIEKLIDKDYMERDEEGRNVYNYVA</sequence>
<dbReference type="InterPro" id="IPR019559">
    <property type="entry name" value="Cullin_neddylation_domain"/>
</dbReference>
<proteinExistence type="inferred from homology"/>